<feature type="domain" description="PAC" evidence="3">
    <location>
        <begin position="815"/>
        <end position="870"/>
    </location>
</feature>
<dbReference type="Pfam" id="PF00563">
    <property type="entry name" value="EAL"/>
    <property type="match status" value="1"/>
</dbReference>
<reference evidence="6 7" key="1">
    <citation type="submission" date="2020-04" db="EMBL/GenBank/DDBJ databases">
        <title>Ferrimonas sp. S7 isolated from sea water.</title>
        <authorList>
            <person name="Bae S.S."/>
            <person name="Baek K."/>
        </authorList>
    </citation>
    <scope>NUCLEOTIDE SEQUENCE [LARGE SCALE GENOMIC DNA]</scope>
    <source>
        <strain evidence="6 7">S7</strain>
    </source>
</reference>
<proteinExistence type="predicted"/>
<dbReference type="InterPro" id="IPR029787">
    <property type="entry name" value="Nucleotide_cyclase"/>
</dbReference>
<dbReference type="Pfam" id="PF07495">
    <property type="entry name" value="Y_Y_Y"/>
    <property type="match status" value="1"/>
</dbReference>
<dbReference type="PROSITE" id="PS50887">
    <property type="entry name" value="GGDEF"/>
    <property type="match status" value="1"/>
</dbReference>
<dbReference type="SUPFAM" id="SSF141868">
    <property type="entry name" value="EAL domain-like"/>
    <property type="match status" value="1"/>
</dbReference>
<dbReference type="InterPro" id="IPR011047">
    <property type="entry name" value="Quinoprotein_ADH-like_sf"/>
</dbReference>
<dbReference type="Pfam" id="PF00990">
    <property type="entry name" value="GGDEF"/>
    <property type="match status" value="1"/>
</dbReference>
<dbReference type="SUPFAM" id="SSF50998">
    <property type="entry name" value="Quinoprotein alcohol dehydrogenase-like"/>
    <property type="match status" value="1"/>
</dbReference>
<feature type="domain" description="GGDEF" evidence="5">
    <location>
        <begin position="1017"/>
        <end position="1150"/>
    </location>
</feature>
<dbReference type="Gene3D" id="2.130.10.10">
    <property type="entry name" value="YVTN repeat-like/Quinoprotein amine dehydrogenase"/>
    <property type="match status" value="2"/>
</dbReference>
<evidence type="ECO:0000259" key="2">
    <source>
        <dbReference type="PROSITE" id="PS50112"/>
    </source>
</evidence>
<dbReference type="InterPro" id="IPR000160">
    <property type="entry name" value="GGDEF_dom"/>
</dbReference>
<evidence type="ECO:0000259" key="4">
    <source>
        <dbReference type="PROSITE" id="PS50883"/>
    </source>
</evidence>
<accession>A0A6H1UDR6</accession>
<feature type="domain" description="PAC" evidence="3">
    <location>
        <begin position="937"/>
        <end position="989"/>
    </location>
</feature>
<dbReference type="Gene3D" id="3.20.20.450">
    <property type="entry name" value="EAL domain"/>
    <property type="match status" value="1"/>
</dbReference>
<dbReference type="Gene3D" id="2.60.40.10">
    <property type="entry name" value="Immunoglobulins"/>
    <property type="match status" value="1"/>
</dbReference>
<dbReference type="PROSITE" id="PS50113">
    <property type="entry name" value="PAC"/>
    <property type="match status" value="2"/>
</dbReference>
<dbReference type="PROSITE" id="PS50883">
    <property type="entry name" value="EAL"/>
    <property type="match status" value="1"/>
</dbReference>
<dbReference type="Proteomes" id="UP000501602">
    <property type="component" value="Chromosome"/>
</dbReference>
<dbReference type="PROSITE" id="PS50112">
    <property type="entry name" value="PAS"/>
    <property type="match status" value="1"/>
</dbReference>
<dbReference type="SMART" id="SM00091">
    <property type="entry name" value="PAS"/>
    <property type="match status" value="1"/>
</dbReference>
<dbReference type="InterPro" id="IPR015943">
    <property type="entry name" value="WD40/YVTN_repeat-like_dom_sf"/>
</dbReference>
<evidence type="ECO:0000259" key="5">
    <source>
        <dbReference type="PROSITE" id="PS50887"/>
    </source>
</evidence>
<dbReference type="InterPro" id="IPR035965">
    <property type="entry name" value="PAS-like_dom_sf"/>
</dbReference>
<protein>
    <submittedName>
        <fullName evidence="6">EAL domain-containing protein</fullName>
    </submittedName>
</protein>
<dbReference type="Pfam" id="PF07494">
    <property type="entry name" value="Reg_prop"/>
    <property type="match status" value="1"/>
</dbReference>
<feature type="domain" description="PAS" evidence="2">
    <location>
        <begin position="867"/>
        <end position="912"/>
    </location>
</feature>
<dbReference type="SUPFAM" id="SSF55785">
    <property type="entry name" value="PYP-like sensor domain (PAS domain)"/>
    <property type="match status" value="2"/>
</dbReference>
<dbReference type="InterPro" id="IPR000014">
    <property type="entry name" value="PAS"/>
</dbReference>
<name>A0A6H1UDR6_9GAMM</name>
<dbReference type="NCBIfam" id="TIGR00229">
    <property type="entry name" value="sensory_box"/>
    <property type="match status" value="1"/>
</dbReference>
<dbReference type="RefSeq" id="WP_168660482.1">
    <property type="nucleotide sequence ID" value="NZ_CP051180.1"/>
</dbReference>
<evidence type="ECO:0000313" key="6">
    <source>
        <dbReference type="EMBL" id="QIZ77221.1"/>
    </source>
</evidence>
<dbReference type="PANTHER" id="PTHR44757">
    <property type="entry name" value="DIGUANYLATE CYCLASE DGCP"/>
    <property type="match status" value="1"/>
</dbReference>
<dbReference type="NCBIfam" id="TIGR00254">
    <property type="entry name" value="GGDEF"/>
    <property type="match status" value="1"/>
</dbReference>
<dbReference type="InterPro" id="IPR013783">
    <property type="entry name" value="Ig-like_fold"/>
</dbReference>
<dbReference type="SMART" id="SM00052">
    <property type="entry name" value="EAL"/>
    <property type="match status" value="1"/>
</dbReference>
<dbReference type="InterPro" id="IPR001633">
    <property type="entry name" value="EAL_dom"/>
</dbReference>
<dbReference type="InterPro" id="IPR000700">
    <property type="entry name" value="PAS-assoc_C"/>
</dbReference>
<dbReference type="Pfam" id="PF08447">
    <property type="entry name" value="PAS_3"/>
    <property type="match status" value="1"/>
</dbReference>
<dbReference type="InterPro" id="IPR043128">
    <property type="entry name" value="Rev_trsase/Diguanyl_cyclase"/>
</dbReference>
<dbReference type="Gene3D" id="3.30.450.20">
    <property type="entry name" value="PAS domain"/>
    <property type="match status" value="2"/>
</dbReference>
<dbReference type="InterPro" id="IPR001610">
    <property type="entry name" value="PAC"/>
</dbReference>
<evidence type="ECO:0000313" key="7">
    <source>
        <dbReference type="Proteomes" id="UP000501602"/>
    </source>
</evidence>
<dbReference type="SMART" id="SM00086">
    <property type="entry name" value="PAC"/>
    <property type="match status" value="2"/>
</dbReference>
<dbReference type="SUPFAM" id="SSF55073">
    <property type="entry name" value="Nucleotide cyclase"/>
    <property type="match status" value="1"/>
</dbReference>
<dbReference type="InterPro" id="IPR035919">
    <property type="entry name" value="EAL_sf"/>
</dbReference>
<dbReference type="InterPro" id="IPR013655">
    <property type="entry name" value="PAS_fold_3"/>
</dbReference>
<sequence>MKIWGVVVWLFLCSSALAQTASFQQEFRTQYYGFEQGLTNNNITSMTQGPLGFIWVGTNHGLSRFDGQYFSAYPSSHANQHGLNSDKIWEVLSSTDGTMWALTDNGIYYYDSQFDYFNKISLDHVRSAQITKALPTSNGIVVIDDNRLLFINAEQIQAVAVNEHKLQTLLPHTNQSIYVETANGTHYQVNLLTLEPEKTEAMDSQLQGLAPDGSVGFYKNHIEDGDGNLLHTVRGIRNVKFSQDGAIFSSNSGLYKLSAADHRLQRFYASGSDVIHVDHGGNAWHVAKGVGLSKTYTAKPEFSLMVPTDKRLQSISGITTVNDKLWVSTNSQYLFSLDEQFQLDGQFDLGFAGKKALCGVPNSNILYVGGKTGLTAIDMSNGYRNKLFNSGVVTSINGCGQQLVFGTFTGRVYQLRHGEISQLSLDKSIDVPILAINRYEDTLYFATQSGMYEYKLLNGTLRYQTLRNEGEQVVAVGRYDSTLFIGTLTGAYLYNLAPGADPAPQVVGDNHTVFSAVQDDNNIYAAALNGVFVFNKKRELVTHHFNTSNGAQTKYFPLVFATYGNQILFSGIEGINHLNVAKMSQRHYLAKPIVSQLQVIDQNVHASTSNIIEQAIAVADKIELDHTQMPLSFRLSQLEYHNLDELSLQYRLVGLDEQWLDTDSYNLASFAHIPAGDYQFEYKAILKRSNLESEIGQLTIHVHSPWWLTPVAKIIYALLTLTLIGYLLLGLYRRRSNRLEIQKSEERLKLSLWGSGDEMWDWDIEKDLIYRSNASQQFTASMSPAGFVAGGREIHPTDQSRVDDTLKAHLGDETEHFESTYRIKSGANNWAWILDRAKVVERDKSGKPIRMTGTMRDISQEKQDEARLSLFEKALTNISEGMFILDSNFEYIEVNDSCLRLSGYKREDFIGQPLKANGKPSSYLEQGKKALATNDNWRDEFSLIRADGKRLAVEFSIDRLFDIARQRYFYVGLFSDITLRKQAEARLTELANHDGLTKLFNRSYCHSYIDKLIDSSTPFALLLFDLDNFKRVNDSLGHSAGDQLLCDLTTRIRAALPEQAIVFRLGGDEFAVVYHDQVDELTSKRYAKLILATFVEPYNIDNRLFYMSSSIGIVHYPNDDDSTEALVRKADLAMYHGKRQGGQRYQLFDEELSQQAENRMRLESVMRQGLSENWFEVYYQPKVAADHFTITGMEALVRLRHPEIGLISPAEFIPLAEESDLIIKIGEFVLTEACNTVRRLIDERNFEGRVAVNLSSKQLNTPRLTETVLAVLAKTKVPSRYLELEITESSVIEFPLQAKSELLLLQQKGVTIALDDFGTGYSSLAYLSQLPLNTLKIDKSFVDNVVTKESDRSMLDSIITIAKNLGLTVVAEGIEDRDQLEILQQLQCQVIQGYLFSRPLPENELHKLFDNKTIEPTDA</sequence>
<feature type="chain" id="PRO_5026243639" evidence="1">
    <location>
        <begin position="19"/>
        <end position="1419"/>
    </location>
</feature>
<evidence type="ECO:0000256" key="1">
    <source>
        <dbReference type="SAM" id="SignalP"/>
    </source>
</evidence>
<dbReference type="PANTHER" id="PTHR44757:SF2">
    <property type="entry name" value="BIOFILM ARCHITECTURE MAINTENANCE PROTEIN MBAA"/>
    <property type="match status" value="1"/>
</dbReference>
<keyword evidence="1" id="KW-0732">Signal</keyword>
<dbReference type="SMART" id="SM00267">
    <property type="entry name" value="GGDEF"/>
    <property type="match status" value="1"/>
</dbReference>
<dbReference type="CDD" id="cd01948">
    <property type="entry name" value="EAL"/>
    <property type="match status" value="1"/>
</dbReference>
<dbReference type="Pfam" id="PF13426">
    <property type="entry name" value="PAS_9"/>
    <property type="match status" value="1"/>
</dbReference>
<dbReference type="InterPro" id="IPR052155">
    <property type="entry name" value="Biofilm_reg_signaling"/>
</dbReference>
<keyword evidence="7" id="KW-1185">Reference proteome</keyword>
<evidence type="ECO:0000259" key="3">
    <source>
        <dbReference type="PROSITE" id="PS50113"/>
    </source>
</evidence>
<dbReference type="KEGG" id="fes:HER31_10225"/>
<feature type="signal peptide" evidence="1">
    <location>
        <begin position="1"/>
        <end position="18"/>
    </location>
</feature>
<dbReference type="CDD" id="cd01949">
    <property type="entry name" value="GGDEF"/>
    <property type="match status" value="1"/>
</dbReference>
<dbReference type="Gene3D" id="3.30.70.270">
    <property type="match status" value="1"/>
</dbReference>
<dbReference type="InterPro" id="IPR011123">
    <property type="entry name" value="Y_Y_Y"/>
</dbReference>
<gene>
    <name evidence="6" type="ORF">HER31_10225</name>
</gene>
<dbReference type="EMBL" id="CP051180">
    <property type="protein sequence ID" value="QIZ77221.1"/>
    <property type="molecule type" value="Genomic_DNA"/>
</dbReference>
<organism evidence="6 7">
    <name type="scientific">Ferrimonas lipolytica</name>
    <dbReference type="NCBI Taxonomy" id="2724191"/>
    <lineage>
        <taxon>Bacteria</taxon>
        <taxon>Pseudomonadati</taxon>
        <taxon>Pseudomonadota</taxon>
        <taxon>Gammaproteobacteria</taxon>
        <taxon>Alteromonadales</taxon>
        <taxon>Ferrimonadaceae</taxon>
        <taxon>Ferrimonas</taxon>
    </lineage>
</organism>
<dbReference type="SUPFAM" id="SSF63829">
    <property type="entry name" value="Calcium-dependent phosphotriesterase"/>
    <property type="match status" value="1"/>
</dbReference>
<dbReference type="CDD" id="cd00130">
    <property type="entry name" value="PAS"/>
    <property type="match status" value="1"/>
</dbReference>
<feature type="domain" description="EAL" evidence="4">
    <location>
        <begin position="1159"/>
        <end position="1413"/>
    </location>
</feature>
<dbReference type="InterPro" id="IPR011110">
    <property type="entry name" value="Reg_prop"/>
</dbReference>